<proteinExistence type="predicted"/>
<evidence type="ECO:0000256" key="3">
    <source>
        <dbReference type="SAM" id="SignalP"/>
    </source>
</evidence>
<organism evidence="4 5">
    <name type="scientific">Candidatus Blautia faecavium</name>
    <dbReference type="NCBI Taxonomy" id="2838487"/>
    <lineage>
        <taxon>Bacteria</taxon>
        <taxon>Bacillati</taxon>
        <taxon>Bacillota</taxon>
        <taxon>Clostridia</taxon>
        <taxon>Lachnospirales</taxon>
        <taxon>Lachnospiraceae</taxon>
        <taxon>Blautia</taxon>
    </lineage>
</organism>
<dbReference type="EMBL" id="DWYZ01000201">
    <property type="protein sequence ID" value="HJB29241.1"/>
    <property type="molecule type" value="Genomic_DNA"/>
</dbReference>
<dbReference type="Gene3D" id="3.40.50.1110">
    <property type="entry name" value="SGNH hydrolase"/>
    <property type="match status" value="1"/>
</dbReference>
<dbReference type="Pfam" id="PF09479">
    <property type="entry name" value="Flg_new"/>
    <property type="match status" value="4"/>
</dbReference>
<feature type="region of interest" description="Disordered" evidence="2">
    <location>
        <begin position="65"/>
        <end position="91"/>
    </location>
</feature>
<comment type="subcellular location">
    <subcellularLocation>
        <location evidence="1">Cell envelope</location>
    </subcellularLocation>
</comment>
<dbReference type="Proteomes" id="UP000823842">
    <property type="component" value="Unassembled WGS sequence"/>
</dbReference>
<dbReference type="GO" id="GO:0030313">
    <property type="term" value="C:cell envelope"/>
    <property type="evidence" value="ECO:0007669"/>
    <property type="project" value="UniProtKB-SubCell"/>
</dbReference>
<dbReference type="AlphaFoldDB" id="A0A9D2LTC4"/>
<sequence length="809" mass="88166">MDNKKKQKRIRAKLVCWFMTAMMLAGSAEVSAASFSAGESAQEMFSSGEDTGSVSAQTDTGSVEAFSDAASSDSTAEVPAEDTENDAGLSDSDTEVFSAEEEETLLGAGTELQVGDPVRVTFADNSGNPYGSDMDIITKMGESFVLPQVPDSQGLEGSGWKLALDTPDEDAIVLEAGEEFSLSPDEDIDNYIIDGVLTLYAVQGERLYTVNFYNNSGTALFSGGQMKVTKGTTIIMPDYPNSKYVNFGWTTTKGGRTVEYEFGEKYTVSGNMDFYIIRYATSSTATVNFTNPSGQQNSTFKALTAVVVKGNSIKLPSVPAVSGYTALGWSTKKNATTPMYLAGRTLTIKKDTTLYAVRKKVATYTVTFNNNSGTSTSSAYKKLNQKVARNSYLILPDLPDATGYVNLGWTTTKNGKKPLYKEGARVKITKNTKFYTVRRKSNYYTVTFYLGNGGSNSTYKSLQMRVEEGTKITLPSVPDRDGYVNLGWTTTKNGTSVTNRAGTKYSVTKNTAFYAVQSKEVTVTLHYNTGAIYRTVQVGEGDSLELPGMTANPPYTMMGWSTVPNQTASPQYEVGETIEVDQAMHLYAVIFNRNYEPDISADNLSQADLRRYEQIIFVGDSRTHRMESTLLNQFGTLLTQGVTFISQEGGGLSWLQSTGYTQLMQAVGNSSSGILAKPTVVIFNLGVNDLGSSSSYISYMKELGEELEEKGCILYYMSVNPVNDRLIQASGKPSRPEASVRSFNAAIKSGLCSSGLYTYIDTYTYLMNTGYGTDASTTGVDSGIDDGLHYTTKTYKRIYQYCMELLNSV</sequence>
<dbReference type="InterPro" id="IPR036514">
    <property type="entry name" value="SGNH_hydro_sf"/>
</dbReference>
<keyword evidence="3" id="KW-0732">Signal</keyword>
<gene>
    <name evidence="4" type="ORF">IAA06_10680</name>
</gene>
<dbReference type="SUPFAM" id="SSF52266">
    <property type="entry name" value="SGNH hydrolase"/>
    <property type="match status" value="1"/>
</dbReference>
<evidence type="ECO:0000256" key="1">
    <source>
        <dbReference type="ARBA" id="ARBA00004196"/>
    </source>
</evidence>
<feature type="compositionally biased region" description="Low complexity" evidence="2">
    <location>
        <begin position="65"/>
        <end position="78"/>
    </location>
</feature>
<name>A0A9D2LTC4_9FIRM</name>
<dbReference type="InterPro" id="IPR042229">
    <property type="entry name" value="Listeria/Bacterioides_rpt_sf"/>
</dbReference>
<evidence type="ECO:0000313" key="4">
    <source>
        <dbReference type="EMBL" id="HJB29241.1"/>
    </source>
</evidence>
<evidence type="ECO:0000313" key="5">
    <source>
        <dbReference type="Proteomes" id="UP000823842"/>
    </source>
</evidence>
<reference evidence="4" key="2">
    <citation type="submission" date="2021-04" db="EMBL/GenBank/DDBJ databases">
        <authorList>
            <person name="Gilroy R."/>
        </authorList>
    </citation>
    <scope>NUCLEOTIDE SEQUENCE</scope>
    <source>
        <strain evidence="4">ChiSjej1B19-5720</strain>
    </source>
</reference>
<dbReference type="InterPro" id="IPR013378">
    <property type="entry name" value="InlB-like_B-rpt"/>
</dbReference>
<accession>A0A9D2LTC4</accession>
<dbReference type="Gene3D" id="2.60.40.4270">
    <property type="entry name" value="Listeria-Bacteroides repeat domain"/>
    <property type="match status" value="5"/>
</dbReference>
<protein>
    <submittedName>
        <fullName evidence="4">InlB B-repeat-containing protein</fullName>
    </submittedName>
</protein>
<comment type="caution">
    <text evidence="4">The sequence shown here is derived from an EMBL/GenBank/DDBJ whole genome shotgun (WGS) entry which is preliminary data.</text>
</comment>
<feature type="signal peptide" evidence="3">
    <location>
        <begin position="1"/>
        <end position="32"/>
    </location>
</feature>
<reference evidence="4" key="1">
    <citation type="journal article" date="2021" name="PeerJ">
        <title>Extensive microbial diversity within the chicken gut microbiome revealed by metagenomics and culture.</title>
        <authorList>
            <person name="Gilroy R."/>
            <person name="Ravi A."/>
            <person name="Getino M."/>
            <person name="Pursley I."/>
            <person name="Horton D.L."/>
            <person name="Alikhan N.F."/>
            <person name="Baker D."/>
            <person name="Gharbi K."/>
            <person name="Hall N."/>
            <person name="Watson M."/>
            <person name="Adriaenssens E.M."/>
            <person name="Foster-Nyarko E."/>
            <person name="Jarju S."/>
            <person name="Secka A."/>
            <person name="Antonio M."/>
            <person name="Oren A."/>
            <person name="Chaudhuri R.R."/>
            <person name="La Ragione R."/>
            <person name="Hildebrand F."/>
            <person name="Pallen M.J."/>
        </authorList>
    </citation>
    <scope>NUCLEOTIDE SEQUENCE</scope>
    <source>
        <strain evidence="4">ChiSjej1B19-5720</strain>
    </source>
</reference>
<feature type="chain" id="PRO_5038670933" evidence="3">
    <location>
        <begin position="33"/>
        <end position="809"/>
    </location>
</feature>
<evidence type="ECO:0000256" key="2">
    <source>
        <dbReference type="SAM" id="MobiDB-lite"/>
    </source>
</evidence>